<feature type="transmembrane region" description="Helical" evidence="6">
    <location>
        <begin position="20"/>
        <end position="42"/>
    </location>
</feature>
<dbReference type="EMBL" id="KN831772">
    <property type="protein sequence ID" value="KIM45504.1"/>
    <property type="molecule type" value="Genomic_DNA"/>
</dbReference>
<feature type="transmembrane region" description="Helical" evidence="6">
    <location>
        <begin position="106"/>
        <end position="128"/>
    </location>
</feature>
<keyword evidence="2 6" id="KW-0812">Transmembrane</keyword>
<dbReference type="AlphaFoldDB" id="A0A0C3CN03"/>
<reference evidence="8" key="2">
    <citation type="submission" date="2015-01" db="EMBL/GenBank/DDBJ databases">
        <title>Evolutionary Origins and Diversification of the Mycorrhizal Mutualists.</title>
        <authorList>
            <consortium name="DOE Joint Genome Institute"/>
            <consortium name="Mycorrhizal Genomics Consortium"/>
            <person name="Kohler A."/>
            <person name="Kuo A."/>
            <person name="Nagy L.G."/>
            <person name="Floudas D."/>
            <person name="Copeland A."/>
            <person name="Barry K.W."/>
            <person name="Cichocki N."/>
            <person name="Veneault-Fourrey C."/>
            <person name="LaButti K."/>
            <person name="Lindquist E.A."/>
            <person name="Lipzen A."/>
            <person name="Lundell T."/>
            <person name="Morin E."/>
            <person name="Murat C."/>
            <person name="Riley R."/>
            <person name="Ohm R."/>
            <person name="Sun H."/>
            <person name="Tunlid A."/>
            <person name="Henrissat B."/>
            <person name="Grigoriev I.V."/>
            <person name="Hibbett D.S."/>
            <person name="Martin F."/>
        </authorList>
    </citation>
    <scope>NUCLEOTIDE SEQUENCE [LARGE SCALE GENOMIC DNA]</scope>
    <source>
        <strain evidence="8">h7</strain>
    </source>
</reference>
<evidence type="ECO:0000256" key="2">
    <source>
        <dbReference type="ARBA" id="ARBA00022692"/>
    </source>
</evidence>
<dbReference type="Proteomes" id="UP000053424">
    <property type="component" value="Unassembled WGS sequence"/>
</dbReference>
<dbReference type="OrthoDB" id="100006at2759"/>
<evidence type="ECO:0000313" key="8">
    <source>
        <dbReference type="Proteomes" id="UP000053424"/>
    </source>
</evidence>
<feature type="transmembrane region" description="Helical" evidence="6">
    <location>
        <begin position="248"/>
        <end position="268"/>
    </location>
</feature>
<reference evidence="7 8" key="1">
    <citation type="submission" date="2014-04" db="EMBL/GenBank/DDBJ databases">
        <authorList>
            <consortium name="DOE Joint Genome Institute"/>
            <person name="Kuo A."/>
            <person name="Gay G."/>
            <person name="Dore J."/>
            <person name="Kohler A."/>
            <person name="Nagy L.G."/>
            <person name="Floudas D."/>
            <person name="Copeland A."/>
            <person name="Barry K.W."/>
            <person name="Cichocki N."/>
            <person name="Veneault-Fourrey C."/>
            <person name="LaButti K."/>
            <person name="Lindquist E.A."/>
            <person name="Lipzen A."/>
            <person name="Lundell T."/>
            <person name="Morin E."/>
            <person name="Murat C."/>
            <person name="Sun H."/>
            <person name="Tunlid A."/>
            <person name="Henrissat B."/>
            <person name="Grigoriev I.V."/>
            <person name="Hibbett D.S."/>
            <person name="Martin F."/>
            <person name="Nordberg H.P."/>
            <person name="Cantor M.N."/>
            <person name="Hua S.X."/>
        </authorList>
    </citation>
    <scope>NUCLEOTIDE SEQUENCE [LARGE SCALE GENOMIC DNA]</scope>
    <source>
        <strain evidence="8">h7</strain>
    </source>
</reference>
<feature type="transmembrane region" description="Helical" evidence="6">
    <location>
        <begin position="280"/>
        <end position="303"/>
    </location>
</feature>
<evidence type="ECO:0000256" key="1">
    <source>
        <dbReference type="ARBA" id="ARBA00004141"/>
    </source>
</evidence>
<evidence type="ECO:0000313" key="7">
    <source>
        <dbReference type="EMBL" id="KIM45504.1"/>
    </source>
</evidence>
<evidence type="ECO:0000256" key="6">
    <source>
        <dbReference type="SAM" id="Phobius"/>
    </source>
</evidence>
<evidence type="ECO:0008006" key="9">
    <source>
        <dbReference type="Google" id="ProtNLM"/>
    </source>
</evidence>
<keyword evidence="8" id="KW-1185">Reference proteome</keyword>
<dbReference type="GO" id="GO:0007189">
    <property type="term" value="P:adenylate cyclase-activating G protein-coupled receptor signaling pathway"/>
    <property type="evidence" value="ECO:0007669"/>
    <property type="project" value="TreeGrafter"/>
</dbReference>
<feature type="transmembrane region" description="Helical" evidence="6">
    <location>
        <begin position="188"/>
        <end position="208"/>
    </location>
</feature>
<protein>
    <recommendedName>
        <fullName evidence="9">Glucose receptor Git3 N-terminal domain-containing protein</fullName>
    </recommendedName>
</protein>
<dbReference type="Gene3D" id="1.20.1070.10">
    <property type="entry name" value="Rhodopsin 7-helix transmembrane proteins"/>
    <property type="match status" value="1"/>
</dbReference>
<proteinExistence type="predicted"/>
<dbReference type="PANTHER" id="PTHR23112:SF37">
    <property type="entry name" value="G PROTEIN-COUPLED RECEPTOR GPR1"/>
    <property type="match status" value="1"/>
</dbReference>
<evidence type="ECO:0000256" key="3">
    <source>
        <dbReference type="ARBA" id="ARBA00022989"/>
    </source>
</evidence>
<comment type="subcellular location">
    <subcellularLocation>
        <location evidence="1">Membrane</location>
        <topology evidence="1">Multi-pass membrane protein</topology>
    </subcellularLocation>
</comment>
<dbReference type="PANTHER" id="PTHR23112">
    <property type="entry name" value="G PROTEIN-COUPLED RECEPTOR 157-RELATED"/>
    <property type="match status" value="1"/>
</dbReference>
<sequence>MSLSPSMLTFDQRIGLLFTVEGAFLSVVSVSLVLGLAIYKWLQRTVSSWGKGRLLRRDASDSSLFLNLMVADLVQAIGNMPSIKWMQHGEITEGHLCTAQAALKQVGINGVAWTSLAIAVHTFSVLVLRWNPPKHASKAMVTGVWVLTALIIGISYAVHRNQHYYGASGYWCWITQDFQTEMIVTEYLWVWVAAGVMTVLYGVMFAVMRGWFIIDNGIHWHENYNQGNQGEEEVASDEEKEMKAIANLIYPVVYIFCVLPNSISRWLSFHSSLKPNFPPYQFTFFANTIFALSGMFNVILFFATRPELVVSPTFTIESEQLPLQHRDSAALGSNKFGHLPDRQYTGLSPDAEKSSQSDFDPHSLTERERLHTSPLMMNTSLPSRGSAAGNPGYLGLERGAYQRSRGSSSQAEEEEDYGHLPS</sequence>
<keyword evidence="4 6" id="KW-0472">Membrane</keyword>
<dbReference type="InterPro" id="IPR000276">
    <property type="entry name" value="GPCR_Rhodpsn"/>
</dbReference>
<dbReference type="SUPFAM" id="SSF81321">
    <property type="entry name" value="Family A G protein-coupled receptor-like"/>
    <property type="match status" value="1"/>
</dbReference>
<accession>A0A0C3CN03</accession>
<keyword evidence="3 6" id="KW-1133">Transmembrane helix</keyword>
<dbReference type="GO" id="GO:0004930">
    <property type="term" value="F:G protein-coupled receptor activity"/>
    <property type="evidence" value="ECO:0007669"/>
    <property type="project" value="InterPro"/>
</dbReference>
<evidence type="ECO:0000256" key="5">
    <source>
        <dbReference type="SAM" id="MobiDB-lite"/>
    </source>
</evidence>
<dbReference type="HOGENOM" id="CLU_027149_0_2_1"/>
<name>A0A0C3CN03_HEBCY</name>
<dbReference type="GO" id="GO:0005886">
    <property type="term" value="C:plasma membrane"/>
    <property type="evidence" value="ECO:0007669"/>
    <property type="project" value="TreeGrafter"/>
</dbReference>
<feature type="region of interest" description="Disordered" evidence="5">
    <location>
        <begin position="342"/>
        <end position="422"/>
    </location>
</feature>
<feature type="compositionally biased region" description="Basic and acidic residues" evidence="5">
    <location>
        <begin position="350"/>
        <end position="371"/>
    </location>
</feature>
<dbReference type="CDD" id="cd00637">
    <property type="entry name" value="7tm_classA_rhodopsin-like"/>
    <property type="match status" value="1"/>
</dbReference>
<dbReference type="STRING" id="686832.A0A0C3CN03"/>
<dbReference type="Pfam" id="PF00001">
    <property type="entry name" value="7tm_1"/>
    <property type="match status" value="1"/>
</dbReference>
<feature type="transmembrane region" description="Helical" evidence="6">
    <location>
        <begin position="140"/>
        <end position="158"/>
    </location>
</feature>
<organism evidence="7 8">
    <name type="scientific">Hebeloma cylindrosporum</name>
    <dbReference type="NCBI Taxonomy" id="76867"/>
    <lineage>
        <taxon>Eukaryota</taxon>
        <taxon>Fungi</taxon>
        <taxon>Dikarya</taxon>
        <taxon>Basidiomycota</taxon>
        <taxon>Agaricomycotina</taxon>
        <taxon>Agaricomycetes</taxon>
        <taxon>Agaricomycetidae</taxon>
        <taxon>Agaricales</taxon>
        <taxon>Agaricineae</taxon>
        <taxon>Hymenogastraceae</taxon>
        <taxon>Hebeloma</taxon>
    </lineage>
</organism>
<evidence type="ECO:0000256" key="4">
    <source>
        <dbReference type="ARBA" id="ARBA00023136"/>
    </source>
</evidence>
<gene>
    <name evidence="7" type="ORF">M413DRAFT_24696</name>
</gene>